<dbReference type="AlphaFoldDB" id="A0A915IQ80"/>
<name>A0A915IQ80_ROMCU</name>
<dbReference type="Proteomes" id="UP000887565">
    <property type="component" value="Unplaced"/>
</dbReference>
<keyword evidence="1" id="KW-0732">Signal</keyword>
<protein>
    <submittedName>
        <fullName evidence="3">Secreted protein</fullName>
    </submittedName>
</protein>
<feature type="chain" id="PRO_5036997034" evidence="1">
    <location>
        <begin position="21"/>
        <end position="93"/>
    </location>
</feature>
<organism evidence="2 3">
    <name type="scientific">Romanomermis culicivorax</name>
    <name type="common">Nematode worm</name>
    <dbReference type="NCBI Taxonomy" id="13658"/>
    <lineage>
        <taxon>Eukaryota</taxon>
        <taxon>Metazoa</taxon>
        <taxon>Ecdysozoa</taxon>
        <taxon>Nematoda</taxon>
        <taxon>Enoplea</taxon>
        <taxon>Dorylaimia</taxon>
        <taxon>Mermithida</taxon>
        <taxon>Mermithoidea</taxon>
        <taxon>Mermithidae</taxon>
        <taxon>Romanomermis</taxon>
    </lineage>
</organism>
<evidence type="ECO:0000313" key="2">
    <source>
        <dbReference type="Proteomes" id="UP000887565"/>
    </source>
</evidence>
<accession>A0A915IQ80</accession>
<evidence type="ECO:0000313" key="3">
    <source>
        <dbReference type="WBParaSite" id="nRc.2.0.1.t15574-RA"/>
    </source>
</evidence>
<evidence type="ECO:0000256" key="1">
    <source>
        <dbReference type="SAM" id="SignalP"/>
    </source>
</evidence>
<feature type="signal peptide" evidence="1">
    <location>
        <begin position="1"/>
        <end position="20"/>
    </location>
</feature>
<reference evidence="3" key="1">
    <citation type="submission" date="2022-11" db="UniProtKB">
        <authorList>
            <consortium name="WormBaseParasite"/>
        </authorList>
    </citation>
    <scope>IDENTIFICATION</scope>
</reference>
<keyword evidence="2" id="KW-1185">Reference proteome</keyword>
<dbReference type="WBParaSite" id="nRc.2.0.1.t15574-RA">
    <property type="protein sequence ID" value="nRc.2.0.1.t15574-RA"/>
    <property type="gene ID" value="nRc.2.0.1.g15574"/>
</dbReference>
<sequence length="93" mass="10636">MLKFTAQILLILQLVEISSGQCPPSWYSGSMFGMSGCLTLMPNKSDPTPWGYSLYLCRTLDPRSKMVTFKSGTQFAQFRSMARWLFVVFHKEL</sequence>
<proteinExistence type="predicted"/>